<proteinExistence type="predicted"/>
<reference evidence="2" key="1">
    <citation type="submission" date="2018-04" db="EMBL/GenBank/DDBJ databases">
        <title>Whole genome sequencing of Hypsizygus marmoreus.</title>
        <authorList>
            <person name="Choi I.-G."/>
            <person name="Min B."/>
            <person name="Kim J.-G."/>
            <person name="Kim S."/>
            <person name="Oh Y.-L."/>
            <person name="Kong W.-S."/>
            <person name="Park H."/>
            <person name="Jeong J."/>
            <person name="Song E.-S."/>
        </authorList>
    </citation>
    <scope>NUCLEOTIDE SEQUENCE [LARGE SCALE GENOMIC DNA]</scope>
    <source>
        <strain evidence="2">51987-8</strain>
    </source>
</reference>
<feature type="region of interest" description="Disordered" evidence="1">
    <location>
        <begin position="42"/>
        <end position="85"/>
    </location>
</feature>
<dbReference type="EMBL" id="LUEZ02000017">
    <property type="protein sequence ID" value="RDB27197.1"/>
    <property type="molecule type" value="Genomic_DNA"/>
</dbReference>
<name>A0A369K361_HYPMA</name>
<keyword evidence="3" id="KW-1185">Reference proteome</keyword>
<evidence type="ECO:0000313" key="3">
    <source>
        <dbReference type="Proteomes" id="UP000076154"/>
    </source>
</evidence>
<sequence length="207" mass="23235">MTEYDFSPEAYQHHLANMHRIGKWVDTTEQHRPQFTDAAALTEGQRRGRGRRLRRSSFGHRREPPPPLALPPHGHPQGVEFGYSAMHAYPSPPHSSASFDMDFAYAKGPGSPGPMAGHPQMYMYPGLQPHSPFGFVTPPPSPHRPSHYHRHSSRSRHGHSRSSSQSFLSQPMFYPYMGGGNGQQYGQSYVMASPPHHMGGQVSYMYV</sequence>
<dbReference type="OrthoDB" id="2976199at2759"/>
<evidence type="ECO:0000313" key="2">
    <source>
        <dbReference type="EMBL" id="RDB27197.1"/>
    </source>
</evidence>
<comment type="caution">
    <text evidence="2">The sequence shown here is derived from an EMBL/GenBank/DDBJ whole genome shotgun (WGS) entry which is preliminary data.</text>
</comment>
<dbReference type="Proteomes" id="UP000076154">
    <property type="component" value="Unassembled WGS sequence"/>
</dbReference>
<evidence type="ECO:0000256" key="1">
    <source>
        <dbReference type="SAM" id="MobiDB-lite"/>
    </source>
</evidence>
<gene>
    <name evidence="2" type="ORF">Hypma_004430</name>
</gene>
<feature type="compositionally biased region" description="Basic residues" evidence="1">
    <location>
        <begin position="144"/>
        <end position="160"/>
    </location>
</feature>
<feature type="region of interest" description="Disordered" evidence="1">
    <location>
        <begin position="134"/>
        <end position="166"/>
    </location>
</feature>
<organism evidence="2 3">
    <name type="scientific">Hypsizygus marmoreus</name>
    <name type="common">White beech mushroom</name>
    <name type="synonym">Agaricus marmoreus</name>
    <dbReference type="NCBI Taxonomy" id="39966"/>
    <lineage>
        <taxon>Eukaryota</taxon>
        <taxon>Fungi</taxon>
        <taxon>Dikarya</taxon>
        <taxon>Basidiomycota</taxon>
        <taxon>Agaricomycotina</taxon>
        <taxon>Agaricomycetes</taxon>
        <taxon>Agaricomycetidae</taxon>
        <taxon>Agaricales</taxon>
        <taxon>Tricholomatineae</taxon>
        <taxon>Lyophyllaceae</taxon>
        <taxon>Hypsizygus</taxon>
    </lineage>
</organism>
<protein>
    <submittedName>
        <fullName evidence="2">Uncharacterized protein</fullName>
    </submittedName>
</protein>
<dbReference type="InParanoid" id="A0A369K361"/>
<dbReference type="AlphaFoldDB" id="A0A369K361"/>
<feature type="compositionally biased region" description="Basic residues" evidence="1">
    <location>
        <begin position="47"/>
        <end position="59"/>
    </location>
</feature>
<accession>A0A369K361</accession>
<feature type="compositionally biased region" description="Pro residues" evidence="1">
    <location>
        <begin position="65"/>
        <end position="74"/>
    </location>
</feature>